<dbReference type="Gene3D" id="2.170.150.40">
    <property type="entry name" value="Domain of unknown function (DUF427)"/>
    <property type="match status" value="1"/>
</dbReference>
<feature type="domain" description="DUF427" evidence="1">
    <location>
        <begin position="24"/>
        <end position="117"/>
    </location>
</feature>
<evidence type="ECO:0000313" key="3">
    <source>
        <dbReference type="Proteomes" id="UP000325690"/>
    </source>
</evidence>
<comment type="caution">
    <text evidence="2">The sequence shown here is derived from an EMBL/GenBank/DDBJ whole genome shotgun (WGS) entry which is preliminary data.</text>
</comment>
<dbReference type="PANTHER" id="PTHR34310:SF8">
    <property type="entry name" value="CONSERVED PROTEIN"/>
    <property type="match status" value="1"/>
</dbReference>
<keyword evidence="3" id="KW-1185">Reference proteome</keyword>
<protein>
    <recommendedName>
        <fullName evidence="1">DUF427 domain-containing protein</fullName>
    </recommendedName>
</protein>
<proteinExistence type="predicted"/>
<accession>A0A5N5V1J7</accession>
<dbReference type="Proteomes" id="UP000325690">
    <property type="component" value="Unassembled WGS sequence"/>
</dbReference>
<reference evidence="2 3" key="1">
    <citation type="submission" date="2012-10" db="EMBL/GenBank/DDBJ databases">
        <title>The draft sequence of the Mycobacterium pheli genome.</title>
        <authorList>
            <person name="Pettersson B.M.F."/>
            <person name="Das S."/>
            <person name="Dasgupta S."/>
            <person name="Bhattacharya A."/>
            <person name="Kirsebom L.A."/>
        </authorList>
    </citation>
    <scope>NUCLEOTIDE SEQUENCE [LARGE SCALE GENOMIC DNA]</scope>
    <source>
        <strain evidence="2 3">CCUG 21000</strain>
    </source>
</reference>
<dbReference type="EMBL" id="ANBP01000023">
    <property type="protein sequence ID" value="KAB7754489.1"/>
    <property type="molecule type" value="Genomic_DNA"/>
</dbReference>
<dbReference type="GeneID" id="74300548"/>
<dbReference type="PANTHER" id="PTHR34310">
    <property type="entry name" value="DUF427 DOMAIN PROTEIN (AFU_ORTHOLOGUE AFUA_3G02220)"/>
    <property type="match status" value="1"/>
</dbReference>
<dbReference type="Pfam" id="PF04248">
    <property type="entry name" value="NTP_transf_9"/>
    <property type="match status" value="1"/>
</dbReference>
<dbReference type="InterPro" id="IPR007361">
    <property type="entry name" value="DUF427"/>
</dbReference>
<evidence type="ECO:0000313" key="2">
    <source>
        <dbReference type="EMBL" id="KAB7754489.1"/>
    </source>
</evidence>
<dbReference type="AlphaFoldDB" id="A0A5N5V1J7"/>
<sequence length="126" mass="13610">MSDRPVWQPSDEHPITVAPTGAHVTVRVGGDVVAETDRALTLREASYPPVQYIPLADVDAARLRPSDTHTYCPYKGDAGYYHVVTSAGATVEDAIWTYAEPYPAVADIAGHVAFYPDKAEIVVARA</sequence>
<organism evidence="2 3">
    <name type="scientific">Mycolicibacterium phlei DSM 43239 = CCUG 21000</name>
    <dbReference type="NCBI Taxonomy" id="1226750"/>
    <lineage>
        <taxon>Bacteria</taxon>
        <taxon>Bacillati</taxon>
        <taxon>Actinomycetota</taxon>
        <taxon>Actinomycetes</taxon>
        <taxon>Mycobacteriales</taxon>
        <taxon>Mycobacteriaceae</taxon>
        <taxon>Mycolicibacterium</taxon>
    </lineage>
</organism>
<gene>
    <name evidence="2" type="ORF">MPHL21000_15170</name>
</gene>
<dbReference type="RefSeq" id="WP_061483113.1">
    <property type="nucleotide sequence ID" value="NZ_ANBO01000012.1"/>
</dbReference>
<dbReference type="InterPro" id="IPR038694">
    <property type="entry name" value="DUF427_sf"/>
</dbReference>
<name>A0A5N5V1J7_MYCPH</name>
<evidence type="ECO:0000259" key="1">
    <source>
        <dbReference type="Pfam" id="PF04248"/>
    </source>
</evidence>